<feature type="region of interest" description="Disordered" evidence="2">
    <location>
        <begin position="142"/>
        <end position="201"/>
    </location>
</feature>
<dbReference type="Proteomes" id="UP001488805">
    <property type="component" value="Unassembled WGS sequence"/>
</dbReference>
<dbReference type="InterPro" id="IPR036236">
    <property type="entry name" value="Znf_C2H2_sf"/>
</dbReference>
<accession>A0AAW1FIV8</accession>
<keyword evidence="5" id="KW-1185">Reference proteome</keyword>
<dbReference type="GO" id="GO:0008270">
    <property type="term" value="F:zinc ion binding"/>
    <property type="evidence" value="ECO:0007669"/>
    <property type="project" value="UniProtKB-KW"/>
</dbReference>
<dbReference type="InterPro" id="IPR013087">
    <property type="entry name" value="Znf_C2H2_type"/>
</dbReference>
<feature type="compositionally biased region" description="Basic and acidic residues" evidence="2">
    <location>
        <begin position="174"/>
        <end position="194"/>
    </location>
</feature>
<comment type="caution">
    <text evidence="4">The sequence shown here is derived from an EMBL/GenBank/DDBJ whole genome shotgun (WGS) entry which is preliminary data.</text>
</comment>
<evidence type="ECO:0000259" key="3">
    <source>
        <dbReference type="PROSITE" id="PS50157"/>
    </source>
</evidence>
<dbReference type="Pfam" id="PF00096">
    <property type="entry name" value="zf-C2H2"/>
    <property type="match status" value="1"/>
</dbReference>
<evidence type="ECO:0000256" key="1">
    <source>
        <dbReference type="PROSITE-ProRule" id="PRU00042"/>
    </source>
</evidence>
<feature type="compositionally biased region" description="Low complexity" evidence="2">
    <location>
        <begin position="302"/>
        <end position="313"/>
    </location>
</feature>
<name>A0AAW1FIV8_ZOAVI</name>
<feature type="region of interest" description="Disordered" evidence="2">
    <location>
        <begin position="57"/>
        <end position="84"/>
    </location>
</feature>
<keyword evidence="1" id="KW-0863">Zinc-finger</keyword>
<feature type="compositionally biased region" description="Low complexity" evidence="2">
    <location>
        <begin position="412"/>
        <end position="436"/>
    </location>
</feature>
<dbReference type="EMBL" id="JBCEZU010000056">
    <property type="protein sequence ID" value="KAK9534451.1"/>
    <property type="molecule type" value="Genomic_DNA"/>
</dbReference>
<reference evidence="4 5" key="1">
    <citation type="journal article" date="2024" name="Genome Biol. Evol.">
        <title>Chromosome-level genome assembly of the viviparous eelpout Zoarces viviparus.</title>
        <authorList>
            <person name="Fuhrmann N."/>
            <person name="Brasseur M.V."/>
            <person name="Bakowski C.E."/>
            <person name="Podsiadlowski L."/>
            <person name="Prost S."/>
            <person name="Krehenwinkel H."/>
            <person name="Mayer C."/>
        </authorList>
    </citation>
    <scope>NUCLEOTIDE SEQUENCE [LARGE SCALE GENOMIC DNA]</scope>
    <source>
        <strain evidence="4">NO-MEL_2022_Ind0_liver</strain>
    </source>
</reference>
<gene>
    <name evidence="4" type="ORF">VZT92_006897</name>
</gene>
<dbReference type="SUPFAM" id="SSF57667">
    <property type="entry name" value="beta-beta-alpha zinc fingers"/>
    <property type="match status" value="1"/>
</dbReference>
<evidence type="ECO:0000313" key="4">
    <source>
        <dbReference type="EMBL" id="KAK9534451.1"/>
    </source>
</evidence>
<feature type="compositionally biased region" description="Polar residues" evidence="2">
    <location>
        <begin position="446"/>
        <end position="467"/>
    </location>
</feature>
<dbReference type="AlphaFoldDB" id="A0AAW1FIV8"/>
<proteinExistence type="predicted"/>
<evidence type="ECO:0000256" key="2">
    <source>
        <dbReference type="SAM" id="MobiDB-lite"/>
    </source>
</evidence>
<feature type="compositionally biased region" description="Acidic residues" evidence="2">
    <location>
        <begin position="359"/>
        <end position="368"/>
    </location>
</feature>
<dbReference type="SMART" id="SM00355">
    <property type="entry name" value="ZnF_C2H2"/>
    <property type="match status" value="2"/>
</dbReference>
<feature type="compositionally biased region" description="Polar residues" evidence="2">
    <location>
        <begin position="246"/>
        <end position="265"/>
    </location>
</feature>
<dbReference type="Gene3D" id="3.30.160.60">
    <property type="entry name" value="Classic Zinc Finger"/>
    <property type="match status" value="1"/>
</dbReference>
<dbReference type="PROSITE" id="PS50157">
    <property type="entry name" value="ZINC_FINGER_C2H2_2"/>
    <property type="match status" value="2"/>
</dbReference>
<protein>
    <recommendedName>
        <fullName evidence="3">C2H2-type domain-containing protein</fullName>
    </recommendedName>
</protein>
<feature type="compositionally biased region" description="Gly residues" evidence="2">
    <location>
        <begin position="59"/>
        <end position="70"/>
    </location>
</feature>
<feature type="region of interest" description="Disordered" evidence="2">
    <location>
        <begin position="232"/>
        <end position="380"/>
    </location>
</feature>
<dbReference type="PROSITE" id="PS00028">
    <property type="entry name" value="ZINC_FINGER_C2H2_1"/>
    <property type="match status" value="1"/>
</dbReference>
<keyword evidence="1" id="KW-0479">Metal-binding</keyword>
<feature type="domain" description="C2H2-type" evidence="3">
    <location>
        <begin position="381"/>
        <end position="404"/>
    </location>
</feature>
<feature type="region of interest" description="Disordered" evidence="2">
    <location>
        <begin position="412"/>
        <end position="467"/>
    </location>
</feature>
<evidence type="ECO:0000313" key="5">
    <source>
        <dbReference type="Proteomes" id="UP001488805"/>
    </source>
</evidence>
<feature type="compositionally biased region" description="Acidic residues" evidence="2">
    <location>
        <begin position="271"/>
        <end position="283"/>
    </location>
</feature>
<sequence length="467" mass="50359">MNGAVYISFFQGQLESVLEQVVQLAVQEISKTVGSSLNTLLLEAAVKEQENRRLRIRLQGGGGGGGGGSGQQKTEPPPQQQLLLPGVPTDIRRLEQRGRVVDQLKGVMEQVLDFAVHELTKIVEASFDDLLLEITKMEREQQDLGETLDRGGGGGAGGRRRGSENDSVSPSGSEDTREEMTEVTRETPRRDGPDRPPVLSVSQDWVPILDKVFGQKWCSDVWQIKELDGGGGGRSLNEGGADQVAPLSTPSVTLEPSPSSPQQDPRWTPLEDMEVFSPDEEAADAQRKTSRSGSGPGPPLSPTGSSGRRSSASMLHRLLTLPSQLLEEEDAAKETMSVLSGDAAGELPDRVGPSPTRGEEEEEEGEEEDKGRKRKRRRTWSECDVCGRRFSRISLLKSHRLTHAVITATYSSPVGSASSSPVGSASSSPVGPAPSALRCSSCGKRFSSSTRLQTHSHAQNQHPENRS</sequence>
<feature type="domain" description="C2H2-type" evidence="3">
    <location>
        <begin position="437"/>
        <end position="467"/>
    </location>
</feature>
<organism evidence="4 5">
    <name type="scientific">Zoarces viviparus</name>
    <name type="common">Viviparous eelpout</name>
    <name type="synonym">Blennius viviparus</name>
    <dbReference type="NCBI Taxonomy" id="48416"/>
    <lineage>
        <taxon>Eukaryota</taxon>
        <taxon>Metazoa</taxon>
        <taxon>Chordata</taxon>
        <taxon>Craniata</taxon>
        <taxon>Vertebrata</taxon>
        <taxon>Euteleostomi</taxon>
        <taxon>Actinopterygii</taxon>
        <taxon>Neopterygii</taxon>
        <taxon>Teleostei</taxon>
        <taxon>Neoteleostei</taxon>
        <taxon>Acanthomorphata</taxon>
        <taxon>Eupercaria</taxon>
        <taxon>Perciformes</taxon>
        <taxon>Cottioidei</taxon>
        <taxon>Zoarcales</taxon>
        <taxon>Zoarcidae</taxon>
        <taxon>Zoarcinae</taxon>
        <taxon>Zoarces</taxon>
    </lineage>
</organism>
<keyword evidence="1" id="KW-0862">Zinc</keyword>